<name>A0ABR1HHK1_9HYPO</name>
<comment type="caution">
    <text evidence="1">The sequence shown here is derived from an EMBL/GenBank/DDBJ whole genome shotgun (WGS) entry which is preliminary data.</text>
</comment>
<proteinExistence type="predicted"/>
<keyword evidence="2" id="KW-1185">Reference proteome</keyword>
<evidence type="ECO:0000313" key="1">
    <source>
        <dbReference type="EMBL" id="KAK7420228.1"/>
    </source>
</evidence>
<protein>
    <submittedName>
        <fullName evidence="1">Uncharacterized protein</fullName>
    </submittedName>
</protein>
<dbReference type="Proteomes" id="UP001498476">
    <property type="component" value="Unassembled WGS sequence"/>
</dbReference>
<organism evidence="1 2">
    <name type="scientific">Neonectria punicea</name>
    <dbReference type="NCBI Taxonomy" id="979145"/>
    <lineage>
        <taxon>Eukaryota</taxon>
        <taxon>Fungi</taxon>
        <taxon>Dikarya</taxon>
        <taxon>Ascomycota</taxon>
        <taxon>Pezizomycotina</taxon>
        <taxon>Sordariomycetes</taxon>
        <taxon>Hypocreomycetidae</taxon>
        <taxon>Hypocreales</taxon>
        <taxon>Nectriaceae</taxon>
        <taxon>Neonectria</taxon>
    </lineage>
</organism>
<evidence type="ECO:0000313" key="2">
    <source>
        <dbReference type="Proteomes" id="UP001498476"/>
    </source>
</evidence>
<dbReference type="EMBL" id="JAZAVJ010000031">
    <property type="protein sequence ID" value="KAK7420228.1"/>
    <property type="molecule type" value="Genomic_DNA"/>
</dbReference>
<reference evidence="1 2" key="1">
    <citation type="journal article" date="2025" name="Microbiol. Resour. Announc.">
        <title>Draft genome sequences for Neonectria magnoliae and Neonectria punicea, canker pathogens of Liriodendron tulipifera and Acer saccharum in West Virginia.</title>
        <authorList>
            <person name="Petronek H.M."/>
            <person name="Kasson M.T."/>
            <person name="Metheny A.M."/>
            <person name="Stauder C.M."/>
            <person name="Lovett B."/>
            <person name="Lynch S.C."/>
            <person name="Garnas J.R."/>
            <person name="Kasson L.R."/>
            <person name="Stajich J.E."/>
        </authorList>
    </citation>
    <scope>NUCLEOTIDE SEQUENCE [LARGE SCALE GENOMIC DNA]</scope>
    <source>
        <strain evidence="1 2">NRRL 64653</strain>
    </source>
</reference>
<gene>
    <name evidence="1" type="ORF">QQX98_002883</name>
</gene>
<accession>A0ABR1HHK1</accession>
<sequence length="316" mass="35589">MTAEFDSEIWDSRFTDNAVATSVVATGSRSRAGAEAGNLLQDVMMLRSAAYRDVDIDDKSEELIPVFTRFKAADCYSFGLSLWETINRGKSFIESENPVDVLDRMFENKENAVLDVATSFFKDWQANLTVIDEEESKSRFGAALRRQPPWGIQCAAFDFIQHTIGTEQDEERKAQAYLQLAIIYRIGYGVAADSSKALLQLKSANQYNQVAKAILERVRPAPEPNVEEQENGIDDQEALTYRNSDIFLDDSIERSGKPDEQFLTLGPINISSFDIFTRLVKRGRYKPHQLSEAFTDACRDGHLEAAILFAQHCTDI</sequence>